<dbReference type="AlphaFoldDB" id="A0A073K490"/>
<comment type="caution">
    <text evidence="1">The sequence shown here is derived from an EMBL/GenBank/DDBJ whole genome shotgun (WGS) entry which is preliminary data.</text>
</comment>
<protein>
    <recommendedName>
        <fullName evidence="3">DUF4879 domain-containing protein</fullName>
    </recommendedName>
</protein>
<sequence>MGTSILGIAATDASAAPAPPLSSLQVVKVESQLGGVEYIGQNQLSTIKDHGGSYLYISTVEVGYGHLRYAEMNASRLTDKERMSLDFNGDRIVDGWEFKWDASGHEDGTFKYRNTSTNFPNNTLSTSLRIK</sequence>
<reference evidence="1 2" key="1">
    <citation type="submission" date="2014-06" db="EMBL/GenBank/DDBJ databases">
        <title>Draft genome sequence of Bacillus manliponensis JCM 15802 (MCCC 1A00708).</title>
        <authorList>
            <person name="Lai Q."/>
            <person name="Liu Y."/>
            <person name="Shao Z."/>
        </authorList>
    </citation>
    <scope>NUCLEOTIDE SEQUENCE [LARGE SCALE GENOMIC DNA]</scope>
    <source>
        <strain evidence="1 2">JCM 15802</strain>
    </source>
</reference>
<dbReference type="Proteomes" id="UP000027822">
    <property type="component" value="Unassembled WGS sequence"/>
</dbReference>
<gene>
    <name evidence="1" type="ORF">BAMA_20075</name>
</gene>
<evidence type="ECO:0008006" key="3">
    <source>
        <dbReference type="Google" id="ProtNLM"/>
    </source>
</evidence>
<dbReference type="InterPro" id="IPR032624">
    <property type="entry name" value="DUF4879"/>
</dbReference>
<keyword evidence="2" id="KW-1185">Reference proteome</keyword>
<dbReference type="Pfam" id="PF16219">
    <property type="entry name" value="DUF4879"/>
    <property type="match status" value="1"/>
</dbReference>
<proteinExistence type="predicted"/>
<evidence type="ECO:0000313" key="2">
    <source>
        <dbReference type="Proteomes" id="UP000027822"/>
    </source>
</evidence>
<accession>A0A073K490</accession>
<dbReference type="Gene3D" id="2.60.40.2870">
    <property type="match status" value="1"/>
</dbReference>
<dbReference type="eggNOG" id="ENOG5032QHH">
    <property type="taxonomic scope" value="Bacteria"/>
</dbReference>
<name>A0A073K490_9BACI</name>
<evidence type="ECO:0000313" key="1">
    <source>
        <dbReference type="EMBL" id="KEK17088.1"/>
    </source>
</evidence>
<dbReference type="EMBL" id="JOTN01000050">
    <property type="protein sequence ID" value="KEK17088.1"/>
    <property type="molecule type" value="Genomic_DNA"/>
</dbReference>
<organism evidence="1 2">
    <name type="scientific">Bacillus manliponensis</name>
    <dbReference type="NCBI Taxonomy" id="574376"/>
    <lineage>
        <taxon>Bacteria</taxon>
        <taxon>Bacillati</taxon>
        <taxon>Bacillota</taxon>
        <taxon>Bacilli</taxon>
        <taxon>Bacillales</taxon>
        <taxon>Bacillaceae</taxon>
        <taxon>Bacillus</taxon>
        <taxon>Bacillus cereus group</taxon>
    </lineage>
</organism>